<dbReference type="RefSeq" id="WP_045056790.1">
    <property type="nucleotide sequence ID" value="NZ_CAWMDP010000030.1"/>
</dbReference>
<proteinExistence type="predicted"/>
<reference evidence="1 2" key="1">
    <citation type="submission" date="2015-02" db="EMBL/GenBank/DDBJ databases">
        <title>Draft genome of a novel marine cyanobacterium (Chroococcales) isolated from South Atlantic Ocean.</title>
        <authorList>
            <person name="Rigonato J."/>
            <person name="Alvarenga D.O."/>
            <person name="Branco L.H."/>
            <person name="Varani A.M."/>
            <person name="Brandini F.P."/>
            <person name="Fiore M.F."/>
        </authorList>
    </citation>
    <scope>NUCLEOTIDE SEQUENCE [LARGE SCALE GENOMIC DNA]</scope>
    <source>
        <strain evidence="1 2">CENA595</strain>
    </source>
</reference>
<accession>A0A0D8ZRJ8</accession>
<dbReference type="Pfam" id="PF26363">
    <property type="entry name" value="Phospholipase-like"/>
    <property type="match status" value="1"/>
</dbReference>
<dbReference type="AlphaFoldDB" id="A0A0D8ZRJ8"/>
<dbReference type="OrthoDB" id="517984at2"/>
<dbReference type="InterPro" id="IPR029058">
    <property type="entry name" value="AB_hydrolase_fold"/>
</dbReference>
<protein>
    <submittedName>
        <fullName evidence="1">Uncharacterized protein</fullName>
    </submittedName>
</protein>
<sequence length="281" mass="31310">MTAQHSIYEILAKEIAYIFDNPEFNKPVNEFFSNIGYVLDRVFSAPDIEFRAFGLLPSGGERSPILVLRGTNKAIDDIARDCRKAIGLSHFVKYQNELATWLIHAAQITHQKVVVIGHCLGGAIAQIVATELLDWIEEVVTFSSPGTSRDIAAKFIQHGGANLDVTHYIIDGDIISLAGEAFIAGKVIVQCFRDRFLNPLHNIDARQPFWRLLSNPPFGLAQTEISVQTLSHPTFTFFSTDYLEFLAGYYKINPKVALCLTSRGKFEALRRSGFSLPTISC</sequence>
<gene>
    <name evidence="1" type="ORF">UH38_21505</name>
</gene>
<dbReference type="Gene3D" id="3.40.50.1820">
    <property type="entry name" value="alpha/beta hydrolase"/>
    <property type="match status" value="1"/>
</dbReference>
<comment type="caution">
    <text evidence="1">The sequence shown here is derived from an EMBL/GenBank/DDBJ whole genome shotgun (WGS) entry which is preliminary data.</text>
</comment>
<dbReference type="GO" id="GO:0006629">
    <property type="term" value="P:lipid metabolic process"/>
    <property type="evidence" value="ECO:0007669"/>
    <property type="project" value="InterPro"/>
</dbReference>
<dbReference type="STRING" id="1618023.UH38_21505"/>
<dbReference type="EMBL" id="JYON01000033">
    <property type="protein sequence ID" value="KJH69816.1"/>
    <property type="molecule type" value="Genomic_DNA"/>
</dbReference>
<organism evidence="1 2">
    <name type="scientific">Aliterella atlantica CENA595</name>
    <dbReference type="NCBI Taxonomy" id="1618023"/>
    <lineage>
        <taxon>Bacteria</taxon>
        <taxon>Bacillati</taxon>
        <taxon>Cyanobacteriota</taxon>
        <taxon>Cyanophyceae</taxon>
        <taxon>Chroococcidiopsidales</taxon>
        <taxon>Aliterellaceae</taxon>
        <taxon>Aliterella</taxon>
    </lineage>
</organism>
<evidence type="ECO:0000313" key="1">
    <source>
        <dbReference type="EMBL" id="KJH69816.1"/>
    </source>
</evidence>
<dbReference type="Proteomes" id="UP000032452">
    <property type="component" value="Unassembled WGS sequence"/>
</dbReference>
<dbReference type="SUPFAM" id="SSF53474">
    <property type="entry name" value="alpha/beta-Hydrolases"/>
    <property type="match status" value="1"/>
</dbReference>
<keyword evidence="2" id="KW-1185">Reference proteome</keyword>
<evidence type="ECO:0000313" key="2">
    <source>
        <dbReference type="Proteomes" id="UP000032452"/>
    </source>
</evidence>
<name>A0A0D8ZRJ8_9CYAN</name>